<evidence type="ECO:0000259" key="1">
    <source>
        <dbReference type="SMART" id="SM00849"/>
    </source>
</evidence>
<protein>
    <submittedName>
        <fullName evidence="2">MBL fold metallo-hydrolase</fullName>
    </submittedName>
</protein>
<dbReference type="PANTHER" id="PTHR23131:SF0">
    <property type="entry name" value="ENDORIBONUCLEASE LACTB2"/>
    <property type="match status" value="1"/>
</dbReference>
<dbReference type="RefSeq" id="WP_345508090.1">
    <property type="nucleotide sequence ID" value="NZ_BAABIW010000018.1"/>
</dbReference>
<dbReference type="InterPro" id="IPR050662">
    <property type="entry name" value="Sec-metab_biosynth-thioest"/>
</dbReference>
<dbReference type="EMBL" id="BAABIW010000018">
    <property type="protein sequence ID" value="GAA5030459.1"/>
    <property type="molecule type" value="Genomic_DNA"/>
</dbReference>
<dbReference type="Gene3D" id="1.10.10.10">
    <property type="entry name" value="Winged helix-like DNA-binding domain superfamily/Winged helix DNA-binding domain"/>
    <property type="match status" value="1"/>
</dbReference>
<dbReference type="CDD" id="cd16278">
    <property type="entry name" value="metallo-hydrolase-like_MBL-fold"/>
    <property type="match status" value="1"/>
</dbReference>
<name>A0ABP9JHW7_9MICO</name>
<dbReference type="InterPro" id="IPR041516">
    <property type="entry name" value="LACTB2_WH"/>
</dbReference>
<dbReference type="InterPro" id="IPR001279">
    <property type="entry name" value="Metallo-B-lactamas"/>
</dbReference>
<dbReference type="Proteomes" id="UP001500427">
    <property type="component" value="Unassembled WGS sequence"/>
</dbReference>
<dbReference type="PANTHER" id="PTHR23131">
    <property type="entry name" value="ENDORIBONUCLEASE LACTB2"/>
    <property type="match status" value="1"/>
</dbReference>
<sequence length="265" mass="27813">MNGAAADPGWGGGRTGDRAECVLCPNPSPMTLDGTNTWLLAEPGSDEVVVVDPGPLDETHLAHVLDRVTSTGRRVALTLLTHGHADHAESADRFAELTGAPVRAVGRGHDDLRAGESLRVGGLEVLVVPTPGHTSDSVSFVLPADNTLLTGDTILGRGTTVVAWPDGSLEAYLESLARIEALTRAGAVTTLSPGHGPFVADAAATVTFYLRHRAERLEQVRAAVAGGAQTACAVVEQVYADVPRSVWPAAELSVQAQLEYLREHR</sequence>
<keyword evidence="3" id="KW-1185">Reference proteome</keyword>
<dbReference type="InterPro" id="IPR036866">
    <property type="entry name" value="RibonucZ/Hydroxyglut_hydro"/>
</dbReference>
<comment type="caution">
    <text evidence="2">The sequence shown here is derived from an EMBL/GenBank/DDBJ whole genome shotgun (WGS) entry which is preliminary data.</text>
</comment>
<dbReference type="SUPFAM" id="SSF56281">
    <property type="entry name" value="Metallo-hydrolase/oxidoreductase"/>
    <property type="match status" value="1"/>
</dbReference>
<evidence type="ECO:0000313" key="2">
    <source>
        <dbReference type="EMBL" id="GAA5030459.1"/>
    </source>
</evidence>
<feature type="domain" description="Metallo-beta-lactamase" evidence="1">
    <location>
        <begin position="34"/>
        <end position="195"/>
    </location>
</feature>
<proteinExistence type="predicted"/>
<reference evidence="3" key="1">
    <citation type="journal article" date="2019" name="Int. J. Syst. Evol. Microbiol.">
        <title>The Global Catalogue of Microorganisms (GCM) 10K type strain sequencing project: providing services to taxonomists for standard genome sequencing and annotation.</title>
        <authorList>
            <consortium name="The Broad Institute Genomics Platform"/>
            <consortium name="The Broad Institute Genome Sequencing Center for Infectious Disease"/>
            <person name="Wu L."/>
            <person name="Ma J."/>
        </authorList>
    </citation>
    <scope>NUCLEOTIDE SEQUENCE [LARGE SCALE GENOMIC DNA]</scope>
    <source>
        <strain evidence="3">JCM 17687</strain>
    </source>
</reference>
<organism evidence="2 3">
    <name type="scientific">Terrabacter aeriphilus</name>
    <dbReference type="NCBI Taxonomy" id="515662"/>
    <lineage>
        <taxon>Bacteria</taxon>
        <taxon>Bacillati</taxon>
        <taxon>Actinomycetota</taxon>
        <taxon>Actinomycetes</taxon>
        <taxon>Micrococcales</taxon>
        <taxon>Intrasporangiaceae</taxon>
        <taxon>Terrabacter</taxon>
    </lineage>
</organism>
<dbReference type="InterPro" id="IPR036388">
    <property type="entry name" value="WH-like_DNA-bd_sf"/>
</dbReference>
<dbReference type="Pfam" id="PF00753">
    <property type="entry name" value="Lactamase_B"/>
    <property type="match status" value="2"/>
</dbReference>
<gene>
    <name evidence="2" type="ORF">GCM10023258_27720</name>
</gene>
<accession>A0ABP9JHW7</accession>
<dbReference type="Gene3D" id="3.60.15.10">
    <property type="entry name" value="Ribonuclease Z/Hydroxyacylglutathione hydrolase-like"/>
    <property type="match status" value="1"/>
</dbReference>
<dbReference type="Pfam" id="PF17778">
    <property type="entry name" value="WHD_BLACT"/>
    <property type="match status" value="1"/>
</dbReference>
<dbReference type="SMART" id="SM00849">
    <property type="entry name" value="Lactamase_B"/>
    <property type="match status" value="1"/>
</dbReference>
<evidence type="ECO:0000313" key="3">
    <source>
        <dbReference type="Proteomes" id="UP001500427"/>
    </source>
</evidence>